<proteinExistence type="inferred from homology"/>
<keyword evidence="5 8" id="KW-0653">Protein transport</keyword>
<evidence type="ECO:0000256" key="9">
    <source>
        <dbReference type="SAM" id="Phobius"/>
    </source>
</evidence>
<protein>
    <submittedName>
        <fullName evidence="11">MotA/TolQ/ExbB proton channel family protein</fullName>
    </submittedName>
</protein>
<feature type="transmembrane region" description="Helical" evidence="9">
    <location>
        <begin position="107"/>
        <end position="130"/>
    </location>
</feature>
<dbReference type="Pfam" id="PF01618">
    <property type="entry name" value="MotA_ExbB"/>
    <property type="match status" value="1"/>
</dbReference>
<dbReference type="GO" id="GO:0005886">
    <property type="term" value="C:plasma membrane"/>
    <property type="evidence" value="ECO:0007669"/>
    <property type="project" value="UniProtKB-SubCell"/>
</dbReference>
<comment type="subcellular location">
    <subcellularLocation>
        <location evidence="1">Cell membrane</location>
        <topology evidence="1">Multi-pass membrane protein</topology>
    </subcellularLocation>
    <subcellularLocation>
        <location evidence="8">Membrane</location>
        <topology evidence="8">Multi-pass membrane protein</topology>
    </subcellularLocation>
</comment>
<feature type="transmembrane region" description="Helical" evidence="9">
    <location>
        <begin position="12"/>
        <end position="32"/>
    </location>
</feature>
<comment type="caution">
    <text evidence="11">The sequence shown here is derived from an EMBL/GenBank/DDBJ whole genome shotgun (WGS) entry which is preliminary data.</text>
</comment>
<evidence type="ECO:0000256" key="7">
    <source>
        <dbReference type="ARBA" id="ARBA00023136"/>
    </source>
</evidence>
<evidence type="ECO:0000256" key="4">
    <source>
        <dbReference type="ARBA" id="ARBA00022692"/>
    </source>
</evidence>
<evidence type="ECO:0000256" key="1">
    <source>
        <dbReference type="ARBA" id="ARBA00004651"/>
    </source>
</evidence>
<evidence type="ECO:0000313" key="12">
    <source>
        <dbReference type="Proteomes" id="UP000547674"/>
    </source>
</evidence>
<dbReference type="AlphaFoldDB" id="A0A7Y2H402"/>
<sequence>MLDLLTRGGPVMIAILICSVAALTIILERLFLIRSTKKRMQEFIVRVQGILQYGHYGEVEKTCQEYPNPMARIILSALDKVGHDETHIQEAIQNAGKREATRLEKNMTGLATIVSGAPLLGFLGTTLGMIEAFQQIESLGGNVNASVLAGGIWEAMLTTAAGLTVAVPTLFAHNYIGSKIKEVVGNLEEASQTVLESLRRNASNPNTPAE</sequence>
<dbReference type="InterPro" id="IPR002898">
    <property type="entry name" value="MotA_ExbB_proton_chnl"/>
</dbReference>
<evidence type="ECO:0000313" key="11">
    <source>
        <dbReference type="EMBL" id="NNF08585.1"/>
    </source>
</evidence>
<evidence type="ECO:0000256" key="6">
    <source>
        <dbReference type="ARBA" id="ARBA00022989"/>
    </source>
</evidence>
<accession>A0A7Y2H402</accession>
<keyword evidence="6 9" id="KW-1133">Transmembrane helix</keyword>
<dbReference type="Proteomes" id="UP000547674">
    <property type="component" value="Unassembled WGS sequence"/>
</dbReference>
<dbReference type="PANTHER" id="PTHR30625">
    <property type="entry name" value="PROTEIN TOLQ"/>
    <property type="match status" value="1"/>
</dbReference>
<reference evidence="11 12" key="1">
    <citation type="submission" date="2020-03" db="EMBL/GenBank/DDBJ databases">
        <title>Metabolic flexibility allows generalist bacteria to become dominant in a frequently disturbed ecosystem.</title>
        <authorList>
            <person name="Chen Y.-J."/>
            <person name="Leung P.M."/>
            <person name="Bay S.K."/>
            <person name="Hugenholtz P."/>
            <person name="Kessler A.J."/>
            <person name="Shelley G."/>
            <person name="Waite D.W."/>
            <person name="Cook P.L."/>
            <person name="Greening C."/>
        </authorList>
    </citation>
    <scope>NUCLEOTIDE SEQUENCE [LARGE SCALE GENOMIC DNA]</scope>
    <source>
        <strain evidence="11">SS_bin_28</strain>
    </source>
</reference>
<evidence type="ECO:0000256" key="8">
    <source>
        <dbReference type="RuleBase" id="RU004057"/>
    </source>
</evidence>
<evidence type="ECO:0000259" key="10">
    <source>
        <dbReference type="Pfam" id="PF01618"/>
    </source>
</evidence>
<evidence type="ECO:0000256" key="3">
    <source>
        <dbReference type="ARBA" id="ARBA00022475"/>
    </source>
</evidence>
<evidence type="ECO:0000256" key="5">
    <source>
        <dbReference type="ARBA" id="ARBA00022927"/>
    </source>
</evidence>
<dbReference type="EMBL" id="JABDJR010000705">
    <property type="protein sequence ID" value="NNF08585.1"/>
    <property type="molecule type" value="Genomic_DNA"/>
</dbReference>
<evidence type="ECO:0000256" key="2">
    <source>
        <dbReference type="ARBA" id="ARBA00022448"/>
    </source>
</evidence>
<gene>
    <name evidence="11" type="ORF">HKN21_17620</name>
</gene>
<dbReference type="InterPro" id="IPR050790">
    <property type="entry name" value="ExbB/TolQ_transport"/>
</dbReference>
<feature type="domain" description="MotA/TolQ/ExbB proton channel" evidence="10">
    <location>
        <begin position="68"/>
        <end position="188"/>
    </location>
</feature>
<dbReference type="PANTHER" id="PTHR30625:SF15">
    <property type="entry name" value="BIOPOLYMER TRANSPORT PROTEIN EXBB"/>
    <property type="match status" value="1"/>
</dbReference>
<comment type="similarity">
    <text evidence="8">Belongs to the exbB/tolQ family.</text>
</comment>
<keyword evidence="3" id="KW-1003">Cell membrane</keyword>
<organism evidence="11 12">
    <name type="scientific">Eiseniibacteriota bacterium</name>
    <dbReference type="NCBI Taxonomy" id="2212470"/>
    <lineage>
        <taxon>Bacteria</taxon>
        <taxon>Candidatus Eiseniibacteriota</taxon>
    </lineage>
</organism>
<dbReference type="GO" id="GO:0017038">
    <property type="term" value="P:protein import"/>
    <property type="evidence" value="ECO:0007669"/>
    <property type="project" value="TreeGrafter"/>
</dbReference>
<keyword evidence="2 8" id="KW-0813">Transport</keyword>
<name>A0A7Y2H402_UNCEI</name>
<keyword evidence="7 9" id="KW-0472">Membrane</keyword>
<keyword evidence="4 9" id="KW-0812">Transmembrane</keyword>
<feature type="transmembrane region" description="Helical" evidence="9">
    <location>
        <begin position="150"/>
        <end position="171"/>
    </location>
</feature>